<name>A0A379CJ89_9FIRM</name>
<proteinExistence type="predicted"/>
<reference evidence="1 2" key="1">
    <citation type="submission" date="2018-06" db="EMBL/GenBank/DDBJ databases">
        <authorList>
            <consortium name="Pathogen Informatics"/>
            <person name="Doyle S."/>
        </authorList>
    </citation>
    <scope>NUCLEOTIDE SEQUENCE [LARGE SCALE GENOMIC DNA]</scope>
    <source>
        <strain evidence="1 2">NCTC11460</strain>
    </source>
</reference>
<sequence>MKHLVIEYFDYYPMYKFVFDNEEDARKFEKEQNKMAEYEPRTEFIYSGVIGNEQYSLADNSIK</sequence>
<gene>
    <name evidence="1" type="ORF">NCTC11460_02117</name>
</gene>
<dbReference type="EMBL" id="UGTB01000004">
    <property type="protein sequence ID" value="SUB62109.1"/>
    <property type="molecule type" value="Genomic_DNA"/>
</dbReference>
<dbReference type="AlphaFoldDB" id="A0A379CJ89"/>
<accession>A0A379CJ89</accession>
<dbReference type="Proteomes" id="UP000255101">
    <property type="component" value="Unassembled WGS sequence"/>
</dbReference>
<evidence type="ECO:0000313" key="2">
    <source>
        <dbReference type="Proteomes" id="UP000255101"/>
    </source>
</evidence>
<evidence type="ECO:0000313" key="1">
    <source>
        <dbReference type="EMBL" id="SUB62109.1"/>
    </source>
</evidence>
<protein>
    <submittedName>
        <fullName evidence="1">Uncharacterized protein</fullName>
    </submittedName>
</protein>
<dbReference type="RefSeq" id="WP_019595711.1">
    <property type="nucleotide sequence ID" value="NZ_FOVA01000025.1"/>
</dbReference>
<organism evidence="1 2">
    <name type="scientific">Peptostreptococcus anaerobius</name>
    <dbReference type="NCBI Taxonomy" id="1261"/>
    <lineage>
        <taxon>Bacteria</taxon>
        <taxon>Bacillati</taxon>
        <taxon>Bacillota</taxon>
        <taxon>Clostridia</taxon>
        <taxon>Peptostreptococcales</taxon>
        <taxon>Peptostreptococcaceae</taxon>
        <taxon>Peptostreptococcus</taxon>
    </lineage>
</organism>